<sequence>MRLLKTRGKFKNKLTILLVSVVIMVSTFLGVFQYILIKNTLEDNFVQSRRLVRERVMNILSSSDKMQSILESQLEEQGKPILQMLNEAYVDRGNVDFNLEDYLDNRSDIDLYIIDVNDTVIRSTDRNDLGLKFKPWSDFTLFLEKVRAEKKFVSSRVSLSIKKSEMKKYCYLPSEDGKYIFEIGFSMEEQNKKLDGMGLDNFEEAVVKDNKFVDKILLFDYQGISYKKDGDNNNIYVGEKNLAYFEESIKSMNVIEVVADFNGRKSYYDYVPYEIVGAKGANERNVVQIVYNDAELQKSLTNSKMIVIAVVILGTIMVAAFGFVRGKKLIHPIEKIIDSVNEISRGNFNIKININSGDEMQILGNNLEKMSIEIKNLLDEQYKDKENLEKQNFEILSQKEEINALYEETTAMNEELTALLKENENSYFETVRALANSIEAKDSYTGGHCERVMKYSLGIADQLELSDYEKNKLRFGSILHDIGKIGIPEKILNYSGHFSEEDYEVMKKHPEIGANILRELSFLDESVRIVYEHHERVDGKGYPRGLKDEEIDMLAKIVCVADAYDAMTSSRPYRKQAMTKEVAIDELIKNSGTQFDKTVVNAFVEYLKDEKSDK</sequence>
<gene>
    <name evidence="6" type="ORF">SAMN02745941_01469</name>
</gene>
<feature type="transmembrane region" description="Helical" evidence="2">
    <location>
        <begin position="12"/>
        <end position="36"/>
    </location>
</feature>
<proteinExistence type="predicted"/>
<reference evidence="6 7" key="1">
    <citation type="submission" date="2016-11" db="EMBL/GenBank/DDBJ databases">
        <authorList>
            <person name="Jaros S."/>
            <person name="Januszkiewicz K."/>
            <person name="Wedrychowicz H."/>
        </authorList>
    </citation>
    <scope>NUCLEOTIDE SEQUENCE [LARGE SCALE GENOMIC DNA]</scope>
    <source>
        <strain evidence="6 7">DSM 6191</strain>
    </source>
</reference>
<dbReference type="InterPro" id="IPR037522">
    <property type="entry name" value="HD_GYP_dom"/>
</dbReference>
<dbReference type="InterPro" id="IPR006674">
    <property type="entry name" value="HD_domain"/>
</dbReference>
<organism evidence="6 7">
    <name type="scientific">Clostridium intestinale DSM 6191</name>
    <dbReference type="NCBI Taxonomy" id="1121320"/>
    <lineage>
        <taxon>Bacteria</taxon>
        <taxon>Bacillati</taxon>
        <taxon>Bacillota</taxon>
        <taxon>Clostridia</taxon>
        <taxon>Eubacteriales</taxon>
        <taxon>Clostridiaceae</taxon>
        <taxon>Clostridium</taxon>
    </lineage>
</organism>
<dbReference type="InterPro" id="IPR006675">
    <property type="entry name" value="HDIG_dom"/>
</dbReference>
<dbReference type="EMBL" id="FQXU01000005">
    <property type="protein sequence ID" value="SHI00033.1"/>
    <property type="molecule type" value="Genomic_DNA"/>
</dbReference>
<dbReference type="SUPFAM" id="SSF158472">
    <property type="entry name" value="HAMP domain-like"/>
    <property type="match status" value="1"/>
</dbReference>
<dbReference type="SMART" id="SM00304">
    <property type="entry name" value="HAMP"/>
    <property type="match status" value="1"/>
</dbReference>
<accession>A0A1M5XL95</accession>
<dbReference type="Proteomes" id="UP000184241">
    <property type="component" value="Unassembled WGS sequence"/>
</dbReference>
<feature type="domain" description="HD" evidence="4">
    <location>
        <begin position="445"/>
        <end position="567"/>
    </location>
</feature>
<dbReference type="SUPFAM" id="SSF109604">
    <property type="entry name" value="HD-domain/PDEase-like"/>
    <property type="match status" value="1"/>
</dbReference>
<evidence type="ECO:0000259" key="4">
    <source>
        <dbReference type="PROSITE" id="PS51831"/>
    </source>
</evidence>
<dbReference type="Pfam" id="PF00672">
    <property type="entry name" value="HAMP"/>
    <property type="match status" value="1"/>
</dbReference>
<dbReference type="NCBIfam" id="TIGR00277">
    <property type="entry name" value="HDIG"/>
    <property type="match status" value="1"/>
</dbReference>
<keyword evidence="2" id="KW-0812">Transmembrane</keyword>
<dbReference type="PROSITE" id="PS51832">
    <property type="entry name" value="HD_GYP"/>
    <property type="match status" value="1"/>
</dbReference>
<dbReference type="SMART" id="SM00471">
    <property type="entry name" value="HDc"/>
    <property type="match status" value="1"/>
</dbReference>
<feature type="coiled-coil region" evidence="1">
    <location>
        <begin position="360"/>
        <end position="426"/>
    </location>
</feature>
<dbReference type="PROSITE" id="PS51831">
    <property type="entry name" value="HD"/>
    <property type="match status" value="1"/>
</dbReference>
<dbReference type="Gene3D" id="1.10.3210.10">
    <property type="entry name" value="Hypothetical protein af1432"/>
    <property type="match status" value="1"/>
</dbReference>
<dbReference type="GO" id="GO:0016020">
    <property type="term" value="C:membrane"/>
    <property type="evidence" value="ECO:0007669"/>
    <property type="project" value="InterPro"/>
</dbReference>
<feature type="domain" description="HAMP" evidence="3">
    <location>
        <begin position="327"/>
        <end position="379"/>
    </location>
</feature>
<dbReference type="AlphaFoldDB" id="A0A1M5XL95"/>
<dbReference type="Gene3D" id="6.10.340.10">
    <property type="match status" value="1"/>
</dbReference>
<dbReference type="Pfam" id="PF13487">
    <property type="entry name" value="HD_5"/>
    <property type="match status" value="1"/>
</dbReference>
<dbReference type="CDD" id="cd00077">
    <property type="entry name" value="HDc"/>
    <property type="match status" value="1"/>
</dbReference>
<evidence type="ECO:0000256" key="1">
    <source>
        <dbReference type="SAM" id="Coils"/>
    </source>
</evidence>
<evidence type="ECO:0000259" key="3">
    <source>
        <dbReference type="PROSITE" id="PS50885"/>
    </source>
</evidence>
<evidence type="ECO:0000256" key="2">
    <source>
        <dbReference type="SAM" id="Phobius"/>
    </source>
</evidence>
<dbReference type="InterPro" id="IPR003660">
    <property type="entry name" value="HAMP_dom"/>
</dbReference>
<dbReference type="PANTHER" id="PTHR43155">
    <property type="entry name" value="CYCLIC DI-GMP PHOSPHODIESTERASE PA4108-RELATED"/>
    <property type="match status" value="1"/>
</dbReference>
<feature type="transmembrane region" description="Helical" evidence="2">
    <location>
        <begin position="305"/>
        <end position="324"/>
    </location>
</feature>
<dbReference type="CDD" id="cd06225">
    <property type="entry name" value="HAMP"/>
    <property type="match status" value="1"/>
</dbReference>
<name>A0A1M5XL95_9CLOT</name>
<feature type="domain" description="HD-GYP" evidence="5">
    <location>
        <begin position="423"/>
        <end position="614"/>
    </location>
</feature>
<evidence type="ECO:0000313" key="6">
    <source>
        <dbReference type="EMBL" id="SHI00033.1"/>
    </source>
</evidence>
<evidence type="ECO:0000313" key="7">
    <source>
        <dbReference type="Proteomes" id="UP000184241"/>
    </source>
</evidence>
<evidence type="ECO:0000259" key="5">
    <source>
        <dbReference type="PROSITE" id="PS51832"/>
    </source>
</evidence>
<protein>
    <submittedName>
        <fullName evidence="6">HDIG domain-containing protein</fullName>
    </submittedName>
</protein>
<dbReference type="GO" id="GO:0007165">
    <property type="term" value="P:signal transduction"/>
    <property type="evidence" value="ECO:0007669"/>
    <property type="project" value="InterPro"/>
</dbReference>
<keyword evidence="2" id="KW-1133">Transmembrane helix</keyword>
<keyword evidence="1" id="KW-0175">Coiled coil</keyword>
<dbReference type="PROSITE" id="PS50885">
    <property type="entry name" value="HAMP"/>
    <property type="match status" value="1"/>
</dbReference>
<keyword evidence="2" id="KW-0472">Membrane</keyword>
<dbReference type="InterPro" id="IPR003607">
    <property type="entry name" value="HD/PDEase_dom"/>
</dbReference>
<dbReference type="PANTHER" id="PTHR43155:SF2">
    <property type="entry name" value="CYCLIC DI-GMP PHOSPHODIESTERASE PA4108"/>
    <property type="match status" value="1"/>
</dbReference>